<evidence type="ECO:0000256" key="1">
    <source>
        <dbReference type="SAM" id="Coils"/>
    </source>
</evidence>
<dbReference type="Proteomes" id="UP000006051">
    <property type="component" value="Chromosome"/>
</dbReference>
<accession>I4A075</accession>
<protein>
    <submittedName>
        <fullName evidence="3">Uncharacterized protein</fullName>
    </submittedName>
</protein>
<keyword evidence="1" id="KW-0175">Coiled coil</keyword>
<reference evidence="3 4" key="1">
    <citation type="submission" date="2012-06" db="EMBL/GenBank/DDBJ databases">
        <title>The complete genome of Ornithobacterium rhinotracheale DSM 15997.</title>
        <authorList>
            <consortium name="US DOE Joint Genome Institute (JGI-PGF)"/>
            <person name="Lucas S."/>
            <person name="Copeland A."/>
            <person name="Lapidus A."/>
            <person name="Goodwin L."/>
            <person name="Pitluck S."/>
            <person name="Peters L."/>
            <person name="Mikhailova N."/>
            <person name="Teshima H."/>
            <person name="Kyrpides N."/>
            <person name="Mavromatis K."/>
            <person name="Pagani I."/>
            <person name="Ivanova N."/>
            <person name="Ovchinnikova G."/>
            <person name="Zeytun A."/>
            <person name="Detter J.C."/>
            <person name="Han C."/>
            <person name="Land M."/>
            <person name="Hauser L."/>
            <person name="Markowitz V."/>
            <person name="Cheng J.-F."/>
            <person name="Hugenholtz P."/>
            <person name="Woyke T."/>
            <person name="Wu D."/>
            <person name="Lang E."/>
            <person name="Kopitz M."/>
            <person name="Brambilla E."/>
            <person name="Klenk H.-P."/>
            <person name="Eisen J.A."/>
        </authorList>
    </citation>
    <scope>NUCLEOTIDE SEQUENCE [LARGE SCALE GENOMIC DNA]</scope>
    <source>
        <strain evidence="4">ATCC 51463 / DSM 15997 / CCUG 23171 / LMG 9086</strain>
    </source>
</reference>
<proteinExistence type="predicted"/>
<dbReference type="EMBL" id="CP003283">
    <property type="protein sequence ID" value="AFL97359.1"/>
    <property type="molecule type" value="Genomic_DNA"/>
</dbReference>
<keyword evidence="2" id="KW-0812">Transmembrane</keyword>
<sequence length="197" mass="22665">MVGFGSVRIRRNTNISPKMRSVIFILLLILLMSCGTRKESHKVAEMSAESAEVQTQSIARRKLTHELSELKSSSRFQLSSQNLQLEALGEKPAIYSEIKGTDTIYKVVVQNGKLSKKNEQKDSSQAWAFTNLRRELLDEKAENAILKQENRAQKEKITYLERDNTKLVKGLKYAAIIAVIAFLAWLFWKFKRFLKWV</sequence>
<dbReference type="STRING" id="867902.Ornrh_1174"/>
<keyword evidence="2" id="KW-1133">Transmembrane helix</keyword>
<feature type="transmembrane region" description="Helical" evidence="2">
    <location>
        <begin position="170"/>
        <end position="188"/>
    </location>
</feature>
<keyword evidence="4" id="KW-1185">Reference proteome</keyword>
<keyword evidence="2" id="KW-0472">Membrane</keyword>
<gene>
    <name evidence="3" type="ordered locus">Ornrh_1174</name>
</gene>
<dbReference type="KEGG" id="orh:Ornrh_1174"/>
<dbReference type="AlphaFoldDB" id="I4A075"/>
<organism evidence="3 4">
    <name type="scientific">Ornithobacterium rhinotracheale (strain ATCC 51463 / DSM 15997 / CCUG 23171 / CIP 104009 / LMG 9086)</name>
    <dbReference type="NCBI Taxonomy" id="867902"/>
    <lineage>
        <taxon>Bacteria</taxon>
        <taxon>Pseudomonadati</taxon>
        <taxon>Bacteroidota</taxon>
        <taxon>Flavobacteriia</taxon>
        <taxon>Flavobacteriales</taxon>
        <taxon>Weeksellaceae</taxon>
        <taxon>Ornithobacterium</taxon>
    </lineage>
</organism>
<evidence type="ECO:0000256" key="2">
    <source>
        <dbReference type="SAM" id="Phobius"/>
    </source>
</evidence>
<evidence type="ECO:0000313" key="3">
    <source>
        <dbReference type="EMBL" id="AFL97359.1"/>
    </source>
</evidence>
<name>I4A075_ORNRL</name>
<dbReference type="HOGENOM" id="CLU_1382915_0_0_10"/>
<evidence type="ECO:0000313" key="4">
    <source>
        <dbReference type="Proteomes" id="UP000006051"/>
    </source>
</evidence>
<feature type="coiled-coil region" evidence="1">
    <location>
        <begin position="129"/>
        <end position="163"/>
    </location>
</feature>